<sequence>MPYSDDETDDELEVSSGEEAEAPPGAEQPPVEPRPSEAGWKVKANDRPYHHLPEFKKKVFLCIKKSRYSGNAIKTYKYNVLTFLPLNLYEQFKRAANLYFLALLILQIIPDISTLPWYTTLIPLVVVLSITAIKDLVDDLARHRMDKEINNRKCEVLLNGRFQESKWMDIQVGDVVRLKKNDFIPADILLLSSSNPNSLCYVETAELDGETNLKFKMGLKVTDEKLQEQHQLAEFDALIECEEPNNRLDKFLGTMLWQNERYPLDLDNMLLRGCKIRNTEECHGLVIFAGADTKIMRNGGKTRFKRTKIDELMNYMVYTIFVLLLLVSAGLAIGTTFWYQDIGSKSWYLFDGKNQDASYRGFLSFWGYIIVLNTMVPISLYVSVEVIRLGQSKFINWDLQMYFAEKDTPAKARTTTLNEQLGQIEYIFSDKTGTLTQNIMQFKKCTIAGHSYGDPTTAEGMSLDRGRPVDWSWNTFADKKFQFMDHSLVALIRSGKDKDVTEFFKLLSLCHTVMVEHKDGDLVYQAASPDEGALVTAARNFGFVFLSRTQDTVTIKEMGQEATYEMLALLDFNSDRKRMSIILKFPNGRIRLYCKGADTVIYERLAPNSKHKESTQEALDRFANETLRTLCLCYKDISTEEYEAWSGNTKKPR</sequence>
<dbReference type="InterPro" id="IPR018303">
    <property type="entry name" value="ATPase_P-typ_P_site"/>
</dbReference>
<dbReference type="GO" id="GO:0140326">
    <property type="term" value="F:ATPase-coupled intramembrane lipid transporter activity"/>
    <property type="evidence" value="ECO:0007669"/>
    <property type="project" value="UniProtKB-EC"/>
</dbReference>
<feature type="domain" description="P-type ATPase A" evidence="13">
    <location>
        <begin position="150"/>
        <end position="214"/>
    </location>
</feature>
<feature type="transmembrane region" description="Helical" evidence="11">
    <location>
        <begin position="359"/>
        <end position="384"/>
    </location>
</feature>
<comment type="similarity">
    <text evidence="11">Belongs to the cation transport ATPase (P-type) (TC 3.A.3) family. Type IV subfamily.</text>
</comment>
<dbReference type="NCBIfam" id="TIGR01652">
    <property type="entry name" value="ATPase-Plipid"/>
    <property type="match status" value="1"/>
</dbReference>
<comment type="cofactor">
    <cofactor evidence="10">
        <name>Mg(2+)</name>
        <dbReference type="ChEBI" id="CHEBI:18420"/>
    </cofactor>
</comment>
<proteinExistence type="inferred from homology"/>
<feature type="active site" description="4-aspartylphosphate intermediate" evidence="8">
    <location>
        <position position="430"/>
    </location>
</feature>
<dbReference type="PANTHER" id="PTHR24092">
    <property type="entry name" value="PROBABLE PHOSPHOLIPID-TRANSPORTING ATPASE"/>
    <property type="match status" value="1"/>
</dbReference>
<evidence type="ECO:0000313" key="15">
    <source>
        <dbReference type="EMBL" id="KAK2818840.1"/>
    </source>
</evidence>
<dbReference type="GO" id="GO:0005802">
    <property type="term" value="C:trans-Golgi network"/>
    <property type="evidence" value="ECO:0007669"/>
    <property type="project" value="TreeGrafter"/>
</dbReference>
<evidence type="ECO:0000256" key="12">
    <source>
        <dbReference type="SAM" id="MobiDB-lite"/>
    </source>
</evidence>
<dbReference type="InterPro" id="IPR023298">
    <property type="entry name" value="ATPase_P-typ_TM_dom_sf"/>
</dbReference>
<dbReference type="InterPro" id="IPR023299">
    <property type="entry name" value="ATPase_P-typ_cyto_dom_N"/>
</dbReference>
<dbReference type="GO" id="GO:0005524">
    <property type="term" value="F:ATP binding"/>
    <property type="evidence" value="ECO:0007669"/>
    <property type="project" value="UniProtKB-UniRule"/>
</dbReference>
<dbReference type="GO" id="GO:0045332">
    <property type="term" value="P:phospholipid translocation"/>
    <property type="evidence" value="ECO:0007669"/>
    <property type="project" value="TreeGrafter"/>
</dbReference>
<feature type="binding site" evidence="9">
    <location>
        <position position="431"/>
    </location>
    <ligand>
        <name>ATP</name>
        <dbReference type="ChEBI" id="CHEBI:30616"/>
    </ligand>
</feature>
<dbReference type="SUPFAM" id="SSF81665">
    <property type="entry name" value="Calcium ATPase, transmembrane domain M"/>
    <property type="match status" value="1"/>
</dbReference>
<evidence type="ECO:0000256" key="3">
    <source>
        <dbReference type="ARBA" id="ARBA00022741"/>
    </source>
</evidence>
<keyword evidence="10 11" id="KW-0460">Magnesium</keyword>
<dbReference type="EC" id="7.6.2.1" evidence="11"/>
<evidence type="ECO:0000256" key="7">
    <source>
        <dbReference type="ARBA" id="ARBA00023136"/>
    </source>
</evidence>
<keyword evidence="4 9" id="KW-0067">ATP-binding</keyword>
<feature type="binding site" evidence="9">
    <location>
        <position position="572"/>
    </location>
    <ligand>
        <name>ATP</name>
        <dbReference type="ChEBI" id="CHEBI:30616"/>
    </ligand>
</feature>
<comment type="caution">
    <text evidence="15">The sequence shown here is derived from an EMBL/GenBank/DDBJ whole genome shotgun (WGS) entry which is preliminary data.</text>
</comment>
<feature type="transmembrane region" description="Helical" evidence="11">
    <location>
        <begin position="115"/>
        <end position="137"/>
    </location>
</feature>
<dbReference type="InterPro" id="IPR008250">
    <property type="entry name" value="ATPase_P-typ_transduc_dom_A_sf"/>
</dbReference>
<dbReference type="Gene3D" id="3.40.1110.10">
    <property type="entry name" value="Calcium-transporting ATPase, cytoplasmic domain N"/>
    <property type="match status" value="1"/>
</dbReference>
<dbReference type="InterPro" id="IPR006539">
    <property type="entry name" value="P-type_ATPase_IV"/>
</dbReference>
<evidence type="ECO:0000256" key="1">
    <source>
        <dbReference type="ARBA" id="ARBA00004141"/>
    </source>
</evidence>
<keyword evidence="5 11" id="KW-1278">Translocase</keyword>
<evidence type="ECO:0000256" key="8">
    <source>
        <dbReference type="PIRSR" id="PIRSR606539-1"/>
    </source>
</evidence>
<dbReference type="FunFam" id="3.40.1110.10:FF:000126">
    <property type="entry name" value="Phospholipid-transporting ATPase"/>
    <property type="match status" value="1"/>
</dbReference>
<dbReference type="EMBL" id="JAUPFM010000020">
    <property type="protein sequence ID" value="KAK2818840.1"/>
    <property type="molecule type" value="Genomic_DNA"/>
</dbReference>
<dbReference type="SUPFAM" id="SSF81660">
    <property type="entry name" value="Metal cation-transporting ATPase, ATP-binding domain N"/>
    <property type="match status" value="1"/>
</dbReference>
<feature type="binding site" evidence="9">
    <location>
        <position position="595"/>
    </location>
    <ligand>
        <name>ATP</name>
        <dbReference type="ChEBI" id="CHEBI:30616"/>
    </ligand>
</feature>
<keyword evidence="2 11" id="KW-0812">Transmembrane</keyword>
<dbReference type="AlphaFoldDB" id="A0AA88J448"/>
<feature type="binding site" evidence="10">
    <location>
        <position position="432"/>
    </location>
    <ligand>
        <name>Mg(2+)</name>
        <dbReference type="ChEBI" id="CHEBI:18420"/>
    </ligand>
</feature>
<evidence type="ECO:0000259" key="13">
    <source>
        <dbReference type="Pfam" id="PF00122"/>
    </source>
</evidence>
<dbReference type="Gene3D" id="2.70.150.10">
    <property type="entry name" value="Calcium-transporting ATPase, cytoplasmic transduction domain A"/>
    <property type="match status" value="1"/>
</dbReference>
<feature type="binding site" evidence="9">
    <location>
        <position position="628"/>
    </location>
    <ligand>
        <name>ATP</name>
        <dbReference type="ChEBI" id="CHEBI:30616"/>
    </ligand>
</feature>
<keyword evidence="10" id="KW-0479">Metal-binding</keyword>
<feature type="transmembrane region" description="Helical" evidence="11">
    <location>
        <begin position="315"/>
        <end position="339"/>
    </location>
</feature>
<dbReference type="PANTHER" id="PTHR24092:SF48">
    <property type="entry name" value="PHOSPHOLIPID-TRANSPORTING ATPASE IC"/>
    <property type="match status" value="1"/>
</dbReference>
<feature type="binding site" evidence="10">
    <location>
        <position position="430"/>
    </location>
    <ligand>
        <name>Mg(2+)</name>
        <dbReference type="ChEBI" id="CHEBI:18420"/>
    </ligand>
</feature>
<dbReference type="Pfam" id="PF13246">
    <property type="entry name" value="Cation_ATPase"/>
    <property type="match status" value="1"/>
</dbReference>
<keyword evidence="16" id="KW-1185">Reference proteome</keyword>
<feature type="binding site" evidence="9">
    <location>
        <position position="430"/>
    </location>
    <ligand>
        <name>ATP</name>
        <dbReference type="ChEBI" id="CHEBI:30616"/>
    </ligand>
</feature>
<evidence type="ECO:0000256" key="2">
    <source>
        <dbReference type="ARBA" id="ARBA00022692"/>
    </source>
</evidence>
<dbReference type="PROSITE" id="PS00154">
    <property type="entry name" value="ATPASE_E1_E2"/>
    <property type="match status" value="1"/>
</dbReference>
<keyword evidence="7 11" id="KW-0472">Membrane</keyword>
<keyword evidence="3 9" id="KW-0547">Nucleotide-binding</keyword>
<feature type="transmembrane region" description="Helical" evidence="11">
    <location>
        <begin position="92"/>
        <end position="109"/>
    </location>
</feature>
<dbReference type="Proteomes" id="UP001187415">
    <property type="component" value="Unassembled WGS sequence"/>
</dbReference>
<evidence type="ECO:0000256" key="6">
    <source>
        <dbReference type="ARBA" id="ARBA00022989"/>
    </source>
</evidence>
<comment type="subcellular location">
    <subcellularLocation>
        <location evidence="1 11">Membrane</location>
        <topology evidence="1 11">Multi-pass membrane protein</topology>
    </subcellularLocation>
</comment>
<keyword evidence="6 11" id="KW-1133">Transmembrane helix</keyword>
<dbReference type="FunFam" id="3.40.50.1000:FF:000001">
    <property type="entry name" value="Phospholipid-transporting ATPase IC"/>
    <property type="match status" value="1"/>
</dbReference>
<feature type="compositionally biased region" description="Acidic residues" evidence="12">
    <location>
        <begin position="1"/>
        <end position="21"/>
    </location>
</feature>
<feature type="binding site" evidence="9">
    <location>
        <position position="432"/>
    </location>
    <ligand>
        <name>ATP</name>
        <dbReference type="ChEBI" id="CHEBI:30616"/>
    </ligand>
</feature>
<name>A0AA88J448_CHASR</name>
<evidence type="ECO:0000256" key="10">
    <source>
        <dbReference type="PIRSR" id="PIRSR606539-3"/>
    </source>
</evidence>
<feature type="region of interest" description="Disordered" evidence="12">
    <location>
        <begin position="1"/>
        <end position="39"/>
    </location>
</feature>
<feature type="binding site" evidence="9">
    <location>
        <position position="531"/>
    </location>
    <ligand>
        <name>ATP</name>
        <dbReference type="ChEBI" id="CHEBI:30616"/>
    </ligand>
</feature>
<dbReference type="Pfam" id="PF00122">
    <property type="entry name" value="E1-E2_ATPase"/>
    <property type="match status" value="1"/>
</dbReference>
<evidence type="ECO:0000313" key="16">
    <source>
        <dbReference type="Proteomes" id="UP001187415"/>
    </source>
</evidence>
<gene>
    <name evidence="15" type="ORF">Q5P01_024401</name>
</gene>
<accession>A0AA88J448</accession>
<dbReference type="InterPro" id="IPR059000">
    <property type="entry name" value="ATPase_P-type_domA"/>
</dbReference>
<organism evidence="15 16">
    <name type="scientific">Channa striata</name>
    <name type="common">Snakehead murrel</name>
    <name type="synonym">Ophicephalus striatus</name>
    <dbReference type="NCBI Taxonomy" id="64152"/>
    <lineage>
        <taxon>Eukaryota</taxon>
        <taxon>Metazoa</taxon>
        <taxon>Chordata</taxon>
        <taxon>Craniata</taxon>
        <taxon>Vertebrata</taxon>
        <taxon>Euteleostomi</taxon>
        <taxon>Actinopterygii</taxon>
        <taxon>Neopterygii</taxon>
        <taxon>Teleostei</taxon>
        <taxon>Neoteleostei</taxon>
        <taxon>Acanthomorphata</taxon>
        <taxon>Anabantaria</taxon>
        <taxon>Anabantiformes</taxon>
        <taxon>Channoidei</taxon>
        <taxon>Channidae</taxon>
        <taxon>Channa</taxon>
    </lineage>
</organism>
<dbReference type="InterPro" id="IPR032631">
    <property type="entry name" value="P-type_ATPase_N"/>
</dbReference>
<dbReference type="GO" id="GO:0000287">
    <property type="term" value="F:magnesium ion binding"/>
    <property type="evidence" value="ECO:0007669"/>
    <property type="project" value="UniProtKB-UniRule"/>
</dbReference>
<evidence type="ECO:0000259" key="14">
    <source>
        <dbReference type="Pfam" id="PF16209"/>
    </source>
</evidence>
<reference evidence="15" key="1">
    <citation type="submission" date="2023-07" db="EMBL/GenBank/DDBJ databases">
        <title>Chromosome-level Genome Assembly of Striped Snakehead (Channa striata).</title>
        <authorList>
            <person name="Liu H."/>
        </authorList>
    </citation>
    <scope>NUCLEOTIDE SEQUENCE</scope>
    <source>
        <strain evidence="15">Gz</strain>
        <tissue evidence="15">Muscle</tissue>
    </source>
</reference>
<evidence type="ECO:0000256" key="9">
    <source>
        <dbReference type="PIRSR" id="PIRSR606539-2"/>
    </source>
</evidence>
<evidence type="ECO:0000256" key="4">
    <source>
        <dbReference type="ARBA" id="ARBA00022840"/>
    </source>
</evidence>
<feature type="domain" description="P-type ATPase N-terminal" evidence="14">
    <location>
        <begin position="45"/>
        <end position="121"/>
    </location>
</feature>
<dbReference type="GO" id="GO:0007030">
    <property type="term" value="P:Golgi organization"/>
    <property type="evidence" value="ECO:0007669"/>
    <property type="project" value="TreeGrafter"/>
</dbReference>
<comment type="caution">
    <text evidence="11">Lacks conserved residue(s) required for the propagation of feature annotation.</text>
</comment>
<dbReference type="Pfam" id="PF16209">
    <property type="entry name" value="PhoLip_ATPase_N"/>
    <property type="match status" value="1"/>
</dbReference>
<protein>
    <recommendedName>
        <fullName evidence="11">Phospholipid-transporting ATPase</fullName>
        <ecNumber evidence="11">7.6.2.1</ecNumber>
    </recommendedName>
</protein>
<comment type="catalytic activity">
    <reaction evidence="11">
        <text>ATP + H2O + phospholipidSide 1 = ADP + phosphate + phospholipidSide 2.</text>
        <dbReference type="EC" id="7.6.2.1"/>
    </reaction>
</comment>
<evidence type="ECO:0000256" key="5">
    <source>
        <dbReference type="ARBA" id="ARBA00022967"/>
    </source>
</evidence>
<evidence type="ECO:0000256" key="11">
    <source>
        <dbReference type="RuleBase" id="RU362033"/>
    </source>
</evidence>
<dbReference type="SUPFAM" id="SSF81653">
    <property type="entry name" value="Calcium ATPase, transduction domain A"/>
    <property type="match status" value="1"/>
</dbReference>
<dbReference type="GO" id="GO:0005886">
    <property type="term" value="C:plasma membrane"/>
    <property type="evidence" value="ECO:0007669"/>
    <property type="project" value="TreeGrafter"/>
</dbReference>